<organism evidence="1 2">
    <name type="scientific">Aquipuribacter hungaricus</name>
    <dbReference type="NCBI Taxonomy" id="545624"/>
    <lineage>
        <taxon>Bacteria</taxon>
        <taxon>Bacillati</taxon>
        <taxon>Actinomycetota</taxon>
        <taxon>Actinomycetes</taxon>
        <taxon>Micrococcales</taxon>
        <taxon>Intrasporangiaceae</taxon>
        <taxon>Aquipuribacter</taxon>
    </lineage>
</organism>
<dbReference type="Proteomes" id="UP001595685">
    <property type="component" value="Unassembled WGS sequence"/>
</dbReference>
<accession>A0ABV7WBY4</accession>
<dbReference type="RefSeq" id="WP_340288801.1">
    <property type="nucleotide sequence ID" value="NZ_JBBEOI010000003.1"/>
</dbReference>
<name>A0ABV7WBY4_9MICO</name>
<proteinExistence type="predicted"/>
<comment type="caution">
    <text evidence="1">The sequence shown here is derived from an EMBL/GenBank/DDBJ whole genome shotgun (WGS) entry which is preliminary data.</text>
</comment>
<evidence type="ECO:0000313" key="1">
    <source>
        <dbReference type="EMBL" id="MFC3687314.1"/>
    </source>
</evidence>
<dbReference type="EMBL" id="JBHRWW010000001">
    <property type="protein sequence ID" value="MFC3687314.1"/>
    <property type="molecule type" value="Genomic_DNA"/>
</dbReference>
<sequence length="127" mass="13534">MNSVNPVPAPPQPPPPLLSLALDLLDGLLVRGDVPAAVRRDITDVLHDLVDLVDVRPPSPPTAPIDRRRPWSLVVQEAVDLLHGLIDHTDPDSPPALTVRYALAIRALRGTTRHASSPGIDGPGQQG</sequence>
<gene>
    <name evidence="1" type="ORF">ACFOLH_03050</name>
</gene>
<protein>
    <submittedName>
        <fullName evidence="1">Uncharacterized protein</fullName>
    </submittedName>
</protein>
<reference evidence="2" key="1">
    <citation type="journal article" date="2019" name="Int. J. Syst. Evol. Microbiol.">
        <title>The Global Catalogue of Microorganisms (GCM) 10K type strain sequencing project: providing services to taxonomists for standard genome sequencing and annotation.</title>
        <authorList>
            <consortium name="The Broad Institute Genomics Platform"/>
            <consortium name="The Broad Institute Genome Sequencing Center for Infectious Disease"/>
            <person name="Wu L."/>
            <person name="Ma J."/>
        </authorList>
    </citation>
    <scope>NUCLEOTIDE SEQUENCE [LARGE SCALE GENOMIC DNA]</scope>
    <source>
        <strain evidence="2">NCAIM B.02333</strain>
    </source>
</reference>
<keyword evidence="2" id="KW-1185">Reference proteome</keyword>
<evidence type="ECO:0000313" key="2">
    <source>
        <dbReference type="Proteomes" id="UP001595685"/>
    </source>
</evidence>